<comment type="subcellular location">
    <subcellularLocation>
        <location evidence="1">Cell membrane</location>
        <topology evidence="1">Multi-pass membrane protein</topology>
    </subcellularLocation>
</comment>
<keyword evidence="4" id="KW-0407">Ion channel</keyword>
<comment type="caution">
    <text evidence="4">The sequence shown here is derived from an EMBL/GenBank/DDBJ whole genome shotgun (WGS) entry which is preliminary data.</text>
</comment>
<dbReference type="PANTHER" id="PTHR43833:SF9">
    <property type="entry name" value="POTASSIUM CHANNEL PROTEIN YUGO-RELATED"/>
    <property type="match status" value="1"/>
</dbReference>
<dbReference type="PATRIC" id="fig|1232683.4.peg.240"/>
<feature type="transmembrane region" description="Helical" evidence="2">
    <location>
        <begin position="47"/>
        <end position="68"/>
    </location>
</feature>
<dbReference type="GO" id="GO:0034220">
    <property type="term" value="P:monoatomic ion transmembrane transport"/>
    <property type="evidence" value="ECO:0007669"/>
    <property type="project" value="UniProtKB-KW"/>
</dbReference>
<dbReference type="eggNOG" id="COG0569">
    <property type="taxonomic scope" value="Bacteria"/>
</dbReference>
<name>A0A081G3D3_9GAMM</name>
<dbReference type="RefSeq" id="WP_036182688.1">
    <property type="nucleotide sequence ID" value="NZ_JMQN01000011.1"/>
</dbReference>
<dbReference type="Gene3D" id="1.10.287.70">
    <property type="match status" value="1"/>
</dbReference>
<dbReference type="SUPFAM" id="SSF51735">
    <property type="entry name" value="NAD(P)-binding Rossmann-fold domains"/>
    <property type="match status" value="2"/>
</dbReference>
<evidence type="ECO:0000259" key="3">
    <source>
        <dbReference type="PROSITE" id="PS51201"/>
    </source>
</evidence>
<keyword evidence="2" id="KW-0812">Transmembrane</keyword>
<evidence type="ECO:0000256" key="2">
    <source>
        <dbReference type="SAM" id="Phobius"/>
    </source>
</evidence>
<feature type="transmembrane region" description="Helical" evidence="2">
    <location>
        <begin position="80"/>
        <end position="100"/>
    </location>
</feature>
<gene>
    <name evidence="4" type="ORF">ADIMK_0245</name>
</gene>
<dbReference type="eggNOG" id="COG1226">
    <property type="taxonomic scope" value="Bacteria"/>
</dbReference>
<dbReference type="InterPro" id="IPR013099">
    <property type="entry name" value="K_chnl_dom"/>
</dbReference>
<evidence type="ECO:0000313" key="4">
    <source>
        <dbReference type="EMBL" id="KEA65288.1"/>
    </source>
</evidence>
<proteinExistence type="predicted"/>
<dbReference type="PANTHER" id="PTHR43833">
    <property type="entry name" value="POTASSIUM CHANNEL PROTEIN 2-RELATED-RELATED"/>
    <property type="match status" value="1"/>
</dbReference>
<dbReference type="Proteomes" id="UP000028252">
    <property type="component" value="Unassembled WGS sequence"/>
</dbReference>
<dbReference type="Pfam" id="PF07885">
    <property type="entry name" value="Ion_trans_2"/>
    <property type="match status" value="1"/>
</dbReference>
<evidence type="ECO:0000256" key="1">
    <source>
        <dbReference type="ARBA" id="ARBA00004651"/>
    </source>
</evidence>
<keyword evidence="2" id="KW-1133">Transmembrane helix</keyword>
<dbReference type="OrthoDB" id="9781411at2"/>
<dbReference type="Gene3D" id="3.40.50.720">
    <property type="entry name" value="NAD(P)-binding Rossmann-like Domain"/>
    <property type="match status" value="2"/>
</dbReference>
<dbReference type="STRING" id="1232683.ADIMK_0245"/>
<organism evidence="4 5">
    <name type="scientific">Marinobacterium lacunae</name>
    <dbReference type="NCBI Taxonomy" id="1232683"/>
    <lineage>
        <taxon>Bacteria</taxon>
        <taxon>Pseudomonadati</taxon>
        <taxon>Pseudomonadota</taxon>
        <taxon>Gammaproteobacteria</taxon>
        <taxon>Oceanospirillales</taxon>
        <taxon>Oceanospirillaceae</taxon>
        <taxon>Marinobacterium</taxon>
    </lineage>
</organism>
<evidence type="ECO:0000313" key="5">
    <source>
        <dbReference type="Proteomes" id="UP000028252"/>
    </source>
</evidence>
<feature type="transmembrane region" description="Helical" evidence="2">
    <location>
        <begin position="12"/>
        <end position="35"/>
    </location>
</feature>
<dbReference type="InterPro" id="IPR003148">
    <property type="entry name" value="RCK_N"/>
</dbReference>
<feature type="domain" description="RCK N-terminal" evidence="3">
    <location>
        <begin position="287"/>
        <end position="399"/>
    </location>
</feature>
<dbReference type="AlphaFoldDB" id="A0A081G3D3"/>
<dbReference type="InterPro" id="IPR036291">
    <property type="entry name" value="NAD(P)-bd_dom_sf"/>
</dbReference>
<dbReference type="PROSITE" id="PS51201">
    <property type="entry name" value="RCK_N"/>
    <property type="match status" value="1"/>
</dbReference>
<keyword evidence="4" id="KW-0406">Ion transport</keyword>
<reference evidence="4 5" key="1">
    <citation type="submission" date="2014-04" db="EMBL/GenBank/DDBJ databases">
        <title>Marinobacterium kochiensis sp. nov., isolated from sediment sample collected from Kochi backwaters in Kerala, India.</title>
        <authorList>
            <person name="Singh A."/>
            <person name="Pinnaka A.K."/>
        </authorList>
    </citation>
    <scope>NUCLEOTIDE SEQUENCE [LARGE SCALE GENOMIC DNA]</scope>
    <source>
        <strain evidence="4 5">AK27</strain>
    </source>
</reference>
<dbReference type="InterPro" id="IPR050721">
    <property type="entry name" value="Trk_Ktr_HKT_K-transport"/>
</dbReference>
<keyword evidence="5" id="KW-1185">Reference proteome</keyword>
<accession>A0A081G3D3</accession>
<keyword evidence="2" id="KW-0472">Membrane</keyword>
<keyword evidence="4" id="KW-0813">Transport</keyword>
<protein>
    <submittedName>
        <fullName evidence="4">Potassium channel protein</fullName>
    </submittedName>
</protein>
<dbReference type="Pfam" id="PF02254">
    <property type="entry name" value="TrkA_N"/>
    <property type="match status" value="2"/>
</dbReference>
<dbReference type="GO" id="GO:0006813">
    <property type="term" value="P:potassium ion transport"/>
    <property type="evidence" value="ECO:0007669"/>
    <property type="project" value="InterPro"/>
</dbReference>
<sequence>MNDILYVLLRRLRAPLITLIVVYAVAVLGFTLIPGQDNDGNVWHMDFFHAFYFVSFMGSTIGFGEIPYAFTNAQRMWTMVTIYASVVAWLYGIGTILAVFQDSGFTRLLRLRRFVREVNALNERFYLICGYGVTGSYVVRELIDNGVRAVVVDIDQDRIDALELDGLVVPVPGLCADASLPDILDYAGLQHKHCVGVLALTNSDKVNLAVAIASKVLMPKRRMISRSENDVTTANLASFGTDMIVDPFRSYAEYVALAAHSPHRHLVYDWLMNPDHRTLASVYRRSKGRWIICGYGRFGRNIARNLRQEGTELTVIDPNPESISGMSGSVLGIGTEAITLQQAGIEDAVGIVAGTANDADNLSIIMTARELNPKLTTVVRQNLSANELVFAHSRCDFIMQPGKIIASQILAQLKTPLLSVFIDHLMQQDEVWAHTLVNRMSAMVGDEALDSRSIRIDEIEAPAILGKLEEGTEVKLIALMKNPHDRRDTLDFFPLMLRRNGELKSLPGELTLLQPKDELLFCGRKSALDKFEWATHNYNTLHYILTGEDATQSRIQRWISAKTER</sequence>
<dbReference type="SUPFAM" id="SSF81324">
    <property type="entry name" value="Voltage-gated potassium channels"/>
    <property type="match status" value="1"/>
</dbReference>
<dbReference type="EMBL" id="JMQN01000011">
    <property type="protein sequence ID" value="KEA65288.1"/>
    <property type="molecule type" value="Genomic_DNA"/>
</dbReference>
<dbReference type="GO" id="GO:0005886">
    <property type="term" value="C:plasma membrane"/>
    <property type="evidence" value="ECO:0007669"/>
    <property type="project" value="UniProtKB-SubCell"/>
</dbReference>